<dbReference type="AlphaFoldDB" id="A0A5N5TMN2"/>
<comment type="caution">
    <text evidence="1">The sequence shown here is derived from an EMBL/GenBank/DDBJ whole genome shotgun (WGS) entry which is preliminary data.</text>
</comment>
<sequence>MFGLKIDGTPRSTCSNLKIISSVKIKKEVPEICAEHFNREIGCFHELLMEKKESKDIWLVKTKKSCYTVEEVG</sequence>
<keyword evidence="2" id="KW-1185">Reference proteome</keyword>
<reference evidence="1 2" key="1">
    <citation type="journal article" date="2019" name="PLoS Biol.">
        <title>Sex chromosomes control vertical transmission of feminizing Wolbachia symbionts in an isopod.</title>
        <authorList>
            <person name="Becking T."/>
            <person name="Chebbi M.A."/>
            <person name="Giraud I."/>
            <person name="Moumen B."/>
            <person name="Laverre T."/>
            <person name="Caubet Y."/>
            <person name="Peccoud J."/>
            <person name="Gilbert C."/>
            <person name="Cordaux R."/>
        </authorList>
    </citation>
    <scope>NUCLEOTIDE SEQUENCE [LARGE SCALE GENOMIC DNA]</scope>
    <source>
        <strain evidence="1">ANa2</strain>
        <tissue evidence="1">Whole body excluding digestive tract and cuticle</tissue>
    </source>
</reference>
<accession>A0A5N5TMN2</accession>
<dbReference type="Proteomes" id="UP000326759">
    <property type="component" value="Unassembled WGS sequence"/>
</dbReference>
<evidence type="ECO:0000313" key="1">
    <source>
        <dbReference type="EMBL" id="KAB7507444.1"/>
    </source>
</evidence>
<proteinExistence type="predicted"/>
<dbReference type="EMBL" id="SEYY01000338">
    <property type="protein sequence ID" value="KAB7507444.1"/>
    <property type="molecule type" value="Genomic_DNA"/>
</dbReference>
<name>A0A5N5TMN2_9CRUS</name>
<protein>
    <submittedName>
        <fullName evidence="1">Uncharacterized protein</fullName>
    </submittedName>
</protein>
<organism evidence="1 2">
    <name type="scientific">Armadillidium nasatum</name>
    <dbReference type="NCBI Taxonomy" id="96803"/>
    <lineage>
        <taxon>Eukaryota</taxon>
        <taxon>Metazoa</taxon>
        <taxon>Ecdysozoa</taxon>
        <taxon>Arthropoda</taxon>
        <taxon>Crustacea</taxon>
        <taxon>Multicrustacea</taxon>
        <taxon>Malacostraca</taxon>
        <taxon>Eumalacostraca</taxon>
        <taxon>Peracarida</taxon>
        <taxon>Isopoda</taxon>
        <taxon>Oniscidea</taxon>
        <taxon>Crinocheta</taxon>
        <taxon>Armadillidiidae</taxon>
        <taxon>Armadillidium</taxon>
    </lineage>
</organism>
<gene>
    <name evidence="1" type="ORF">Anas_10306</name>
</gene>
<evidence type="ECO:0000313" key="2">
    <source>
        <dbReference type="Proteomes" id="UP000326759"/>
    </source>
</evidence>